<dbReference type="GO" id="GO:0018812">
    <property type="term" value="F:3-hydroxyacyl-CoA dehydratase activity"/>
    <property type="evidence" value="ECO:0007669"/>
    <property type="project" value="UniProtKB-EC"/>
</dbReference>
<dbReference type="Gene3D" id="3.90.226.10">
    <property type="entry name" value="2-enoyl-CoA Hydratase, Chain A, domain 1"/>
    <property type="match status" value="1"/>
</dbReference>
<evidence type="ECO:0000256" key="7">
    <source>
        <dbReference type="RuleBase" id="RU003707"/>
    </source>
</evidence>
<name>A0A371AWQ9_9FIRM</name>
<comment type="subunit">
    <text evidence="3">Homotetramer.</text>
</comment>
<dbReference type="AlphaFoldDB" id="A0A371AWQ9"/>
<comment type="caution">
    <text evidence="8">The sequence shown here is derived from an EMBL/GenBank/DDBJ whole genome shotgun (WGS) entry which is preliminary data.</text>
</comment>
<protein>
    <recommendedName>
        <fullName evidence="6">short-chain-enoyl-CoA hydratase</fullName>
        <ecNumber evidence="6">4.2.1.150</ecNumber>
    </recommendedName>
</protein>
<dbReference type="FunFam" id="3.90.226.10:FF:000009">
    <property type="entry name" value="Carnitinyl-CoA dehydratase"/>
    <property type="match status" value="1"/>
</dbReference>
<organism evidence="8 9">
    <name type="scientific">Anaerosacchariphilus polymeriproducens</name>
    <dbReference type="NCBI Taxonomy" id="1812858"/>
    <lineage>
        <taxon>Bacteria</taxon>
        <taxon>Bacillati</taxon>
        <taxon>Bacillota</taxon>
        <taxon>Clostridia</taxon>
        <taxon>Lachnospirales</taxon>
        <taxon>Lachnospiraceae</taxon>
        <taxon>Anaerosacchariphilus</taxon>
    </lineage>
</organism>
<accession>A0A371AWQ9</accession>
<comment type="similarity">
    <text evidence="2 7">Belongs to the enoyl-CoA hydratase/isomerase family.</text>
</comment>
<dbReference type="RefSeq" id="WP_115481457.1">
    <property type="nucleotide sequence ID" value="NZ_QRCT01000016.1"/>
</dbReference>
<comment type="pathway">
    <text evidence="1">Lipid metabolism; butanoate metabolism.</text>
</comment>
<dbReference type="GO" id="GO:0006635">
    <property type="term" value="P:fatty acid beta-oxidation"/>
    <property type="evidence" value="ECO:0007669"/>
    <property type="project" value="TreeGrafter"/>
</dbReference>
<comment type="catalytic activity">
    <reaction evidence="5">
        <text>a short-chain (3S)-3-hydroxyacyl-CoA = a short-chain (2E)-enoyl-CoA + H2O</text>
        <dbReference type="Rhea" id="RHEA:52664"/>
        <dbReference type="ChEBI" id="CHEBI:15377"/>
        <dbReference type="ChEBI" id="CHEBI:87488"/>
        <dbReference type="ChEBI" id="CHEBI:136760"/>
        <dbReference type="EC" id="4.2.1.150"/>
    </reaction>
</comment>
<keyword evidence="4" id="KW-0456">Lyase</keyword>
<dbReference type="Gene3D" id="1.10.12.10">
    <property type="entry name" value="Lyase 2-enoyl-coa Hydratase, Chain A, domain 2"/>
    <property type="match status" value="1"/>
</dbReference>
<dbReference type="InterPro" id="IPR029045">
    <property type="entry name" value="ClpP/crotonase-like_dom_sf"/>
</dbReference>
<evidence type="ECO:0000256" key="6">
    <source>
        <dbReference type="ARBA" id="ARBA00067035"/>
    </source>
</evidence>
<proteinExistence type="inferred from homology"/>
<dbReference type="EMBL" id="QRCT01000016">
    <property type="protein sequence ID" value="RDU24024.1"/>
    <property type="molecule type" value="Genomic_DNA"/>
</dbReference>
<evidence type="ECO:0000313" key="9">
    <source>
        <dbReference type="Proteomes" id="UP000255036"/>
    </source>
</evidence>
<reference evidence="8 9" key="1">
    <citation type="submission" date="2018-07" db="EMBL/GenBank/DDBJ databases">
        <title>Anaerosacharophilus polymeroproducens gen. nov. sp. nov., an anaerobic bacterium isolated from salt field.</title>
        <authorList>
            <person name="Kim W."/>
            <person name="Yang S.-H."/>
            <person name="Oh J."/>
            <person name="Lee J.-H."/>
            <person name="Kwon K.K."/>
        </authorList>
    </citation>
    <scope>NUCLEOTIDE SEQUENCE [LARGE SCALE GENOMIC DNA]</scope>
    <source>
        <strain evidence="8 9">MCWD5</strain>
    </source>
</reference>
<dbReference type="Proteomes" id="UP000255036">
    <property type="component" value="Unassembled WGS sequence"/>
</dbReference>
<evidence type="ECO:0000256" key="2">
    <source>
        <dbReference type="ARBA" id="ARBA00005254"/>
    </source>
</evidence>
<dbReference type="EC" id="4.2.1.150" evidence="6"/>
<evidence type="ECO:0000256" key="1">
    <source>
        <dbReference type="ARBA" id="ARBA00005086"/>
    </source>
</evidence>
<dbReference type="InterPro" id="IPR001753">
    <property type="entry name" value="Enoyl-CoA_hydra/iso"/>
</dbReference>
<gene>
    <name evidence="8" type="ORF">DWV06_06955</name>
</gene>
<dbReference type="OrthoDB" id="9775794at2"/>
<dbReference type="CDD" id="cd06558">
    <property type="entry name" value="crotonase-like"/>
    <property type="match status" value="1"/>
</dbReference>
<dbReference type="InterPro" id="IPR014748">
    <property type="entry name" value="Enoyl-CoA_hydra_C"/>
</dbReference>
<dbReference type="PANTHER" id="PTHR11941:SF54">
    <property type="entry name" value="ENOYL-COA HYDRATASE, MITOCHONDRIAL"/>
    <property type="match status" value="1"/>
</dbReference>
<sequence length="259" mass="27635">MNNVTLSIENEVAVVTIDRPKSLNALNSETLAELGEVFSDIEKRKDVKVLILTGSGEKAFVAGADISEMVNASPAEGRTMALLAAESFAKLENMPQVTIAAVNGFALGGGCEISMACDIRVASENAKFGQPECGLGILPGFGGTQRLPRLVGKGRAKELIFTCDMIDAQEAYRIGLANKVVPQAELLDYCKKMAAKIISNGSYAVSLAKAAINTGLDTDLASGLKFEADAFGLSFSTYDKKEGMTAFLEKRKEKNFKDF</sequence>
<evidence type="ECO:0000256" key="5">
    <source>
        <dbReference type="ARBA" id="ARBA00050624"/>
    </source>
</evidence>
<evidence type="ECO:0000313" key="8">
    <source>
        <dbReference type="EMBL" id="RDU24024.1"/>
    </source>
</evidence>
<dbReference type="PANTHER" id="PTHR11941">
    <property type="entry name" value="ENOYL-COA HYDRATASE-RELATED"/>
    <property type="match status" value="1"/>
</dbReference>
<keyword evidence="9" id="KW-1185">Reference proteome</keyword>
<dbReference type="InterPro" id="IPR018376">
    <property type="entry name" value="Enoyl-CoA_hyd/isom_CS"/>
</dbReference>
<dbReference type="FunFam" id="1.10.12.10:FF:000001">
    <property type="entry name" value="Probable enoyl-CoA hydratase, mitochondrial"/>
    <property type="match status" value="1"/>
</dbReference>
<evidence type="ECO:0000256" key="3">
    <source>
        <dbReference type="ARBA" id="ARBA00011881"/>
    </source>
</evidence>
<dbReference type="PROSITE" id="PS00166">
    <property type="entry name" value="ENOYL_COA_HYDRATASE"/>
    <property type="match status" value="1"/>
</dbReference>
<dbReference type="Pfam" id="PF00378">
    <property type="entry name" value="ECH_1"/>
    <property type="match status" value="1"/>
</dbReference>
<dbReference type="SUPFAM" id="SSF52096">
    <property type="entry name" value="ClpP/crotonase"/>
    <property type="match status" value="1"/>
</dbReference>
<keyword evidence="8" id="KW-0413">Isomerase</keyword>
<dbReference type="GO" id="GO:0016853">
    <property type="term" value="F:isomerase activity"/>
    <property type="evidence" value="ECO:0007669"/>
    <property type="project" value="UniProtKB-KW"/>
</dbReference>
<evidence type="ECO:0000256" key="4">
    <source>
        <dbReference type="ARBA" id="ARBA00023239"/>
    </source>
</evidence>